<evidence type="ECO:0000256" key="1">
    <source>
        <dbReference type="SAM" id="Phobius"/>
    </source>
</evidence>
<protein>
    <submittedName>
        <fullName evidence="2">Transmembrane protein, putative</fullName>
    </submittedName>
</protein>
<dbReference type="EMBL" id="GG662738">
    <property type="protein sequence ID" value="EWS75086.1"/>
    <property type="molecule type" value="Genomic_DNA"/>
</dbReference>
<accession>W7XJ08</accession>
<name>W7XJ08_TETTS</name>
<reference evidence="3" key="1">
    <citation type="journal article" date="2006" name="PLoS Biol.">
        <title>Macronuclear genome sequence of the ciliate Tetrahymena thermophila, a model eukaryote.</title>
        <authorList>
            <person name="Eisen J.A."/>
            <person name="Coyne R.S."/>
            <person name="Wu M."/>
            <person name="Wu D."/>
            <person name="Thiagarajan M."/>
            <person name="Wortman J.R."/>
            <person name="Badger J.H."/>
            <person name="Ren Q."/>
            <person name="Amedeo P."/>
            <person name="Jones K.M."/>
            <person name="Tallon L.J."/>
            <person name="Delcher A.L."/>
            <person name="Salzberg S.L."/>
            <person name="Silva J.C."/>
            <person name="Haas B.J."/>
            <person name="Majoros W.H."/>
            <person name="Farzad M."/>
            <person name="Carlton J.M."/>
            <person name="Smith R.K. Jr."/>
            <person name="Garg J."/>
            <person name="Pearlman R.E."/>
            <person name="Karrer K.M."/>
            <person name="Sun L."/>
            <person name="Manning G."/>
            <person name="Elde N.C."/>
            <person name="Turkewitz A.P."/>
            <person name="Asai D.J."/>
            <person name="Wilkes D.E."/>
            <person name="Wang Y."/>
            <person name="Cai H."/>
            <person name="Collins K."/>
            <person name="Stewart B.A."/>
            <person name="Lee S.R."/>
            <person name="Wilamowska K."/>
            <person name="Weinberg Z."/>
            <person name="Ruzzo W.L."/>
            <person name="Wloga D."/>
            <person name="Gaertig J."/>
            <person name="Frankel J."/>
            <person name="Tsao C.-C."/>
            <person name="Gorovsky M.A."/>
            <person name="Keeling P.J."/>
            <person name="Waller R.F."/>
            <person name="Patron N.J."/>
            <person name="Cherry J.M."/>
            <person name="Stover N.A."/>
            <person name="Krieger C.J."/>
            <person name="del Toro C."/>
            <person name="Ryder H.F."/>
            <person name="Williamson S.C."/>
            <person name="Barbeau R.A."/>
            <person name="Hamilton E.P."/>
            <person name="Orias E."/>
        </authorList>
    </citation>
    <scope>NUCLEOTIDE SEQUENCE [LARGE SCALE GENOMIC DNA]</scope>
    <source>
        <strain evidence="3">SB210</strain>
    </source>
</reference>
<dbReference type="GeneID" id="24439053"/>
<keyword evidence="1" id="KW-0472">Membrane</keyword>
<feature type="transmembrane region" description="Helical" evidence="1">
    <location>
        <begin position="70"/>
        <end position="90"/>
    </location>
</feature>
<keyword evidence="1" id="KW-1133">Transmembrane helix</keyword>
<dbReference type="AlphaFoldDB" id="W7XJ08"/>
<sequence length="154" mass="18160">MENFSKKRFSNQQKQNIANETDDYYLQDIQKRLESKQTGGIMKESLDRFYTDDVHDLEQKHKLATNRVKSLFYLYLSLFGAVLNTSLIYYPSIKFVKKVFRLNGFWNVHFAALPLIMTYNATTLGVAVGIYQSVQQQSFINEQVKRSTYKFWNI</sequence>
<keyword evidence="1 2" id="KW-0812">Transmembrane</keyword>
<dbReference type="Proteomes" id="UP000009168">
    <property type="component" value="Unassembled WGS sequence"/>
</dbReference>
<evidence type="ECO:0000313" key="2">
    <source>
        <dbReference type="EMBL" id="EWS75086.1"/>
    </source>
</evidence>
<evidence type="ECO:0000313" key="3">
    <source>
        <dbReference type="Proteomes" id="UP000009168"/>
    </source>
</evidence>
<dbReference type="InParanoid" id="W7XJ08"/>
<feature type="transmembrane region" description="Helical" evidence="1">
    <location>
        <begin position="110"/>
        <end position="131"/>
    </location>
</feature>
<dbReference type="KEGG" id="tet:TTHERM_000450997"/>
<gene>
    <name evidence="2" type="ORF">TTHERM_000450997</name>
</gene>
<proteinExistence type="predicted"/>
<keyword evidence="3" id="KW-1185">Reference proteome</keyword>
<dbReference type="RefSeq" id="XP_012652399.1">
    <property type="nucleotide sequence ID" value="XM_012796945.1"/>
</dbReference>
<organism evidence="2 3">
    <name type="scientific">Tetrahymena thermophila (strain SB210)</name>
    <dbReference type="NCBI Taxonomy" id="312017"/>
    <lineage>
        <taxon>Eukaryota</taxon>
        <taxon>Sar</taxon>
        <taxon>Alveolata</taxon>
        <taxon>Ciliophora</taxon>
        <taxon>Intramacronucleata</taxon>
        <taxon>Oligohymenophorea</taxon>
        <taxon>Hymenostomatida</taxon>
        <taxon>Tetrahymenina</taxon>
        <taxon>Tetrahymenidae</taxon>
        <taxon>Tetrahymena</taxon>
    </lineage>
</organism>